<dbReference type="InterPro" id="IPR022691">
    <property type="entry name" value="Tscrpt_elong_fac_GreA/B_N"/>
</dbReference>
<dbReference type="Gene3D" id="3.10.50.30">
    <property type="entry name" value="Transcription elongation factor, GreA/GreB, C-terminal domain"/>
    <property type="match status" value="1"/>
</dbReference>
<reference evidence="12 13" key="1">
    <citation type="submission" date="2017-09" db="EMBL/GenBank/DDBJ databases">
        <title>Depth-based differentiation of microbial function through sediment-hosted aquifers and enrichment of novel symbionts in the deep terrestrial subsurface.</title>
        <authorList>
            <person name="Probst A.J."/>
            <person name="Ladd B."/>
            <person name="Jarett J.K."/>
            <person name="Geller-Mcgrath D.E."/>
            <person name="Sieber C.M."/>
            <person name="Emerson J.B."/>
            <person name="Anantharaman K."/>
            <person name="Thomas B.C."/>
            <person name="Malmstrom R."/>
            <person name="Stieglmeier M."/>
            <person name="Klingl A."/>
            <person name="Woyke T."/>
            <person name="Ryan C.M."/>
            <person name="Banfield J.F."/>
        </authorList>
    </citation>
    <scope>NUCLEOTIDE SEQUENCE [LARGE SCALE GENOMIC DNA]</scope>
    <source>
        <strain evidence="12">CG10_big_fil_rev_8_21_14_0_10_37_15</strain>
    </source>
</reference>
<evidence type="ECO:0000259" key="10">
    <source>
        <dbReference type="Pfam" id="PF01272"/>
    </source>
</evidence>
<evidence type="ECO:0000313" key="13">
    <source>
        <dbReference type="Proteomes" id="UP000230208"/>
    </source>
</evidence>
<keyword evidence="12" id="KW-0648">Protein biosynthesis</keyword>
<evidence type="ECO:0000256" key="6">
    <source>
        <dbReference type="ARBA" id="ARBA00024916"/>
    </source>
</evidence>
<evidence type="ECO:0000256" key="9">
    <source>
        <dbReference type="RuleBase" id="RU000556"/>
    </source>
</evidence>
<dbReference type="PIRSF" id="PIRSF006092">
    <property type="entry name" value="GreA_GreB"/>
    <property type="match status" value="1"/>
</dbReference>
<dbReference type="InterPro" id="IPR028624">
    <property type="entry name" value="Tscrpt_elong_fac_GreA/B"/>
</dbReference>
<keyword evidence="4 8" id="KW-0238">DNA-binding</keyword>
<dbReference type="InterPro" id="IPR006359">
    <property type="entry name" value="Tscrpt_elong_fac_GreA"/>
</dbReference>
<dbReference type="Pfam" id="PF01272">
    <property type="entry name" value="GreA_GreB"/>
    <property type="match status" value="1"/>
</dbReference>
<dbReference type="GO" id="GO:0003746">
    <property type="term" value="F:translation elongation factor activity"/>
    <property type="evidence" value="ECO:0007669"/>
    <property type="project" value="UniProtKB-KW"/>
</dbReference>
<dbReference type="SUPFAM" id="SSF46557">
    <property type="entry name" value="GreA transcript cleavage protein, N-terminal domain"/>
    <property type="match status" value="1"/>
</dbReference>
<dbReference type="GO" id="GO:0070063">
    <property type="term" value="F:RNA polymerase binding"/>
    <property type="evidence" value="ECO:0007669"/>
    <property type="project" value="InterPro"/>
</dbReference>
<dbReference type="HAMAP" id="MF_00105">
    <property type="entry name" value="GreA_GreB"/>
    <property type="match status" value="1"/>
</dbReference>
<dbReference type="PANTHER" id="PTHR30437">
    <property type="entry name" value="TRANSCRIPTION ELONGATION FACTOR GREA"/>
    <property type="match status" value="1"/>
</dbReference>
<feature type="domain" description="Transcription elongation factor GreA/GreB C-terminal" evidence="10">
    <location>
        <begin position="83"/>
        <end position="153"/>
    </location>
</feature>
<dbReference type="Gene3D" id="1.10.287.180">
    <property type="entry name" value="Transcription elongation factor, GreA/GreB, N-terminal domain"/>
    <property type="match status" value="1"/>
</dbReference>
<keyword evidence="3 8" id="KW-0805">Transcription regulation</keyword>
<dbReference type="GO" id="GO:0032784">
    <property type="term" value="P:regulation of DNA-templated transcription elongation"/>
    <property type="evidence" value="ECO:0007669"/>
    <property type="project" value="UniProtKB-UniRule"/>
</dbReference>
<name>A0A2H0R6C6_9BACT</name>
<dbReference type="InterPro" id="IPR036805">
    <property type="entry name" value="Tscrpt_elong_fac_GreA/B_N_sf"/>
</dbReference>
<dbReference type="GO" id="GO:0003677">
    <property type="term" value="F:DNA binding"/>
    <property type="evidence" value="ECO:0007669"/>
    <property type="project" value="UniProtKB-UniRule"/>
</dbReference>
<comment type="caution">
    <text evidence="12">The sequence shown here is derived from an EMBL/GenBank/DDBJ whole genome shotgun (WGS) entry which is preliminary data.</text>
</comment>
<dbReference type="EMBL" id="PCXP01000019">
    <property type="protein sequence ID" value="PIR41896.1"/>
    <property type="molecule type" value="Genomic_DNA"/>
</dbReference>
<keyword evidence="12" id="KW-0251">Elongation factor</keyword>
<evidence type="ECO:0000313" key="12">
    <source>
        <dbReference type="EMBL" id="PIR41896.1"/>
    </source>
</evidence>
<accession>A0A2H0R6C6</accession>
<feature type="domain" description="Transcription elongation factor GreA/GreB N-terminal" evidence="11">
    <location>
        <begin position="5"/>
        <end position="74"/>
    </location>
</feature>
<dbReference type="NCBIfam" id="NF001263">
    <property type="entry name" value="PRK00226.1-4"/>
    <property type="match status" value="1"/>
</dbReference>
<dbReference type="AlphaFoldDB" id="A0A2H0R6C6"/>
<comment type="similarity">
    <text evidence="1 8 9">Belongs to the GreA/GreB family.</text>
</comment>
<sequence length="153" mass="16767">MENQYFSKEGLEKLKNELEKRSSVLRPEIAKKIKEAKEEGDISENAAFDAAREAQASNEGRIEEIKIILENAVIIDSSISRSETVIVGSGVKVDSDRGAQDFIIVGAAESDPIKGFISNESPLGKAFLGRKKGDKVEVKTPKGVSEYKILEIK</sequence>
<gene>
    <name evidence="8" type="primary">greA</name>
    <name evidence="12" type="ORF">COV30_01750</name>
</gene>
<keyword evidence="5 8" id="KW-0804">Transcription</keyword>
<organism evidence="12 13">
    <name type="scientific">Candidatus Yanofskybacteria bacterium CG10_big_fil_rev_8_21_14_0_10_37_15</name>
    <dbReference type="NCBI Taxonomy" id="1975097"/>
    <lineage>
        <taxon>Bacteria</taxon>
        <taxon>Candidatus Yanofskyibacteriota</taxon>
    </lineage>
</organism>
<dbReference type="NCBIfam" id="TIGR01462">
    <property type="entry name" value="greA"/>
    <property type="match status" value="1"/>
</dbReference>
<evidence type="ECO:0000256" key="5">
    <source>
        <dbReference type="ARBA" id="ARBA00023163"/>
    </source>
</evidence>
<evidence type="ECO:0000259" key="11">
    <source>
        <dbReference type="Pfam" id="PF03449"/>
    </source>
</evidence>
<dbReference type="FunFam" id="1.10.287.180:FF:000001">
    <property type="entry name" value="Transcription elongation factor GreA"/>
    <property type="match status" value="1"/>
</dbReference>
<proteinExistence type="inferred from homology"/>
<dbReference type="InterPro" id="IPR023459">
    <property type="entry name" value="Tscrpt_elong_fac_GreA/B_fam"/>
</dbReference>
<dbReference type="SUPFAM" id="SSF54534">
    <property type="entry name" value="FKBP-like"/>
    <property type="match status" value="1"/>
</dbReference>
<dbReference type="Pfam" id="PF03449">
    <property type="entry name" value="GreA_GreB_N"/>
    <property type="match status" value="1"/>
</dbReference>
<evidence type="ECO:0000256" key="4">
    <source>
        <dbReference type="ARBA" id="ARBA00023125"/>
    </source>
</evidence>
<dbReference type="GO" id="GO:0006354">
    <property type="term" value="P:DNA-templated transcription elongation"/>
    <property type="evidence" value="ECO:0007669"/>
    <property type="project" value="TreeGrafter"/>
</dbReference>
<comment type="function">
    <text evidence="6 8 9">Necessary for efficient RNA polymerase transcription elongation past template-encoded arresting sites. The arresting sites in DNA have the property of trapping a certain fraction of elongating RNA polymerases that pass through, resulting in locked ternary complexes. Cleavage of the nascent transcript by cleavage factors such as GreA or GreB allows the resumption of elongation from the new 3'terminus. GreA releases sequences of 2 to 3 nucleotides.</text>
</comment>
<evidence type="ECO:0000256" key="7">
    <source>
        <dbReference type="ARBA" id="ARBA00030776"/>
    </source>
</evidence>
<dbReference type="Proteomes" id="UP000230208">
    <property type="component" value="Unassembled WGS sequence"/>
</dbReference>
<evidence type="ECO:0000256" key="3">
    <source>
        <dbReference type="ARBA" id="ARBA00023015"/>
    </source>
</evidence>
<evidence type="ECO:0000256" key="2">
    <source>
        <dbReference type="ARBA" id="ARBA00013729"/>
    </source>
</evidence>
<evidence type="ECO:0000256" key="1">
    <source>
        <dbReference type="ARBA" id="ARBA00008213"/>
    </source>
</evidence>
<dbReference type="PANTHER" id="PTHR30437:SF4">
    <property type="entry name" value="TRANSCRIPTION ELONGATION FACTOR GREA"/>
    <property type="match status" value="1"/>
</dbReference>
<dbReference type="InterPro" id="IPR001437">
    <property type="entry name" value="Tscrpt_elong_fac_GreA/B_C"/>
</dbReference>
<protein>
    <recommendedName>
        <fullName evidence="2 8">Transcription elongation factor GreA</fullName>
    </recommendedName>
    <alternativeName>
        <fullName evidence="7 8">Transcript cleavage factor GreA</fullName>
    </alternativeName>
</protein>
<dbReference type="InterPro" id="IPR036953">
    <property type="entry name" value="GreA/GreB_C_sf"/>
</dbReference>
<evidence type="ECO:0000256" key="8">
    <source>
        <dbReference type="HAMAP-Rule" id="MF_00105"/>
    </source>
</evidence>